<dbReference type="EMBL" id="HG719778">
    <property type="protein sequence ID" value="CDJ58682.1"/>
    <property type="molecule type" value="Genomic_DNA"/>
</dbReference>
<gene>
    <name evidence="2" type="ORF">EMWEY_00052480</name>
</gene>
<feature type="region of interest" description="Disordered" evidence="1">
    <location>
        <begin position="289"/>
        <end position="309"/>
    </location>
</feature>
<evidence type="ECO:0000313" key="3">
    <source>
        <dbReference type="Proteomes" id="UP000030763"/>
    </source>
</evidence>
<dbReference type="OMA" id="FSSCAHI"/>
<proteinExistence type="predicted"/>
<feature type="region of interest" description="Disordered" evidence="1">
    <location>
        <begin position="106"/>
        <end position="172"/>
    </location>
</feature>
<name>U6M382_EIMMA</name>
<dbReference type="RefSeq" id="XP_013335330.1">
    <property type="nucleotide sequence ID" value="XM_013479876.1"/>
</dbReference>
<dbReference type="Proteomes" id="UP000030763">
    <property type="component" value="Unassembled WGS sequence"/>
</dbReference>
<protein>
    <submittedName>
        <fullName evidence="2">Uncharacterized protein</fullName>
    </submittedName>
</protein>
<reference evidence="2" key="2">
    <citation type="submission" date="2013-10" db="EMBL/GenBank/DDBJ databases">
        <authorList>
            <person name="Aslett M."/>
        </authorList>
    </citation>
    <scope>NUCLEOTIDE SEQUENCE [LARGE SCALE GENOMIC DNA]</scope>
    <source>
        <strain evidence="2">Weybridge</strain>
    </source>
</reference>
<dbReference type="OrthoDB" id="346192at2759"/>
<reference evidence="2" key="1">
    <citation type="submission" date="2013-10" db="EMBL/GenBank/DDBJ databases">
        <title>Genomic analysis of the causative agents of coccidiosis in chickens.</title>
        <authorList>
            <person name="Reid A.J."/>
            <person name="Blake D."/>
            <person name="Billington K."/>
            <person name="Browne H."/>
            <person name="Dunn M."/>
            <person name="Hung S."/>
            <person name="Kawahara F."/>
            <person name="Miranda-Saavedra D."/>
            <person name="Mourier T."/>
            <person name="Nagra H."/>
            <person name="Otto T.D."/>
            <person name="Rawlings N."/>
            <person name="Sanchez A."/>
            <person name="Sanders M."/>
            <person name="Subramaniam C."/>
            <person name="Tay Y."/>
            <person name="Dear P."/>
            <person name="Doerig C."/>
            <person name="Gruber A."/>
            <person name="Parkinson J."/>
            <person name="Shirley M."/>
            <person name="Wan K.L."/>
            <person name="Berriman M."/>
            <person name="Tomley F."/>
            <person name="Pain A."/>
        </authorList>
    </citation>
    <scope>NUCLEOTIDE SEQUENCE [LARGE SCALE GENOMIC DNA]</scope>
    <source>
        <strain evidence="2">Weybridge</strain>
    </source>
</reference>
<organism evidence="2 3">
    <name type="scientific">Eimeria maxima</name>
    <name type="common">Coccidian parasite</name>
    <dbReference type="NCBI Taxonomy" id="5804"/>
    <lineage>
        <taxon>Eukaryota</taxon>
        <taxon>Sar</taxon>
        <taxon>Alveolata</taxon>
        <taxon>Apicomplexa</taxon>
        <taxon>Conoidasida</taxon>
        <taxon>Coccidia</taxon>
        <taxon>Eucoccidiorida</taxon>
        <taxon>Eimeriorina</taxon>
        <taxon>Eimeriidae</taxon>
        <taxon>Eimeria</taxon>
    </lineage>
</organism>
<feature type="compositionally biased region" description="Gly residues" evidence="1">
    <location>
        <begin position="151"/>
        <end position="165"/>
    </location>
</feature>
<feature type="region of interest" description="Disordered" evidence="1">
    <location>
        <begin position="1"/>
        <end position="60"/>
    </location>
</feature>
<evidence type="ECO:0000256" key="1">
    <source>
        <dbReference type="SAM" id="MobiDB-lite"/>
    </source>
</evidence>
<dbReference type="AlphaFoldDB" id="U6M382"/>
<dbReference type="VEuPathDB" id="ToxoDB:EMWEY_00052480"/>
<keyword evidence="3" id="KW-1185">Reference proteome</keyword>
<sequence length="309" mass="31649">MMLSEVESWVMDDSDNPDLDLGPPTDRGPPHGGPWGGPPSVGNLGAPNRGPSASAVDLDDFLGDCDQSHASVWSTEADLDMTPMVPSLRDPAAAAAAAAAATGAAGSDRRAAEAEPDSPVSATTTAASRDKSSWPLLQSEGVSGGPSMRSSGGGHIGGPPVGGFSRGAPRGAHGGPRGFSSCCYNKLSMGGLSCRMRWGPACFSSSAHLFDCAITTLSVVLFLNSGDLFILFRGAPRRGAPSGGPRGAPTSSGGPDDFLRELLTALRIATQVVRLVPLAMHQKRAKVNNYRLTRPRGAPRAQGPLGGPD</sequence>
<dbReference type="GeneID" id="25339234"/>
<accession>U6M382</accession>
<evidence type="ECO:0000313" key="2">
    <source>
        <dbReference type="EMBL" id="CDJ58682.1"/>
    </source>
</evidence>